<feature type="transmembrane region" description="Helical" evidence="1">
    <location>
        <begin position="89"/>
        <end position="111"/>
    </location>
</feature>
<feature type="transmembrane region" description="Helical" evidence="1">
    <location>
        <begin position="35"/>
        <end position="52"/>
    </location>
</feature>
<evidence type="ECO:0000313" key="6">
    <source>
        <dbReference type="Proteomes" id="UP001419084"/>
    </source>
</evidence>
<keyword evidence="4" id="KW-0067">ATP-binding</keyword>
<keyword evidence="6" id="KW-1185">Reference proteome</keyword>
<reference evidence="4 5" key="1">
    <citation type="submission" date="2018-07" db="EMBL/GenBank/DDBJ databases">
        <title>New species, Clostridium PI-S10-A1B.</title>
        <authorList>
            <person name="Krishna G."/>
            <person name="Summeta K."/>
            <person name="Shikha S."/>
            <person name="Prabhu P.B."/>
            <person name="Suresh K."/>
        </authorList>
    </citation>
    <scope>NUCLEOTIDE SEQUENCE [LARGE SCALE GENOMIC DNA]</scope>
    <source>
        <strain evidence="4 5">PI-S10-A1B</strain>
    </source>
</reference>
<dbReference type="SUPFAM" id="SSF55874">
    <property type="entry name" value="ATPase domain of HSP90 chaperone/DNA topoisomerase II/histidine kinase"/>
    <property type="match status" value="1"/>
</dbReference>
<evidence type="ECO:0000313" key="5">
    <source>
        <dbReference type="Proteomes" id="UP000260680"/>
    </source>
</evidence>
<dbReference type="Pfam" id="PF14501">
    <property type="entry name" value="HATPase_c_5"/>
    <property type="match status" value="1"/>
</dbReference>
<dbReference type="InterPro" id="IPR032834">
    <property type="entry name" value="NatK-like_C"/>
</dbReference>
<feature type="transmembrane region" description="Helical" evidence="1">
    <location>
        <begin position="6"/>
        <end position="23"/>
    </location>
</feature>
<keyword evidence="1" id="KW-1133">Transmembrane helix</keyword>
<feature type="transmembrane region" description="Helical" evidence="1">
    <location>
        <begin position="166"/>
        <end position="184"/>
    </location>
</feature>
<evidence type="ECO:0000259" key="2">
    <source>
        <dbReference type="Pfam" id="PF14501"/>
    </source>
</evidence>
<dbReference type="Proteomes" id="UP001419084">
    <property type="component" value="Unassembled WGS sequence"/>
</dbReference>
<keyword evidence="1" id="KW-0472">Membrane</keyword>
<dbReference type="PANTHER" id="PTHR40448">
    <property type="entry name" value="TWO-COMPONENT SENSOR HISTIDINE KINASE"/>
    <property type="match status" value="1"/>
</dbReference>
<dbReference type="GO" id="GO:0042802">
    <property type="term" value="F:identical protein binding"/>
    <property type="evidence" value="ECO:0007669"/>
    <property type="project" value="TreeGrafter"/>
</dbReference>
<dbReference type="CDD" id="cd16935">
    <property type="entry name" value="HATPase_AgrC-ComD-like"/>
    <property type="match status" value="1"/>
</dbReference>
<protein>
    <submittedName>
        <fullName evidence="4">ATP-binding protein</fullName>
    </submittedName>
    <submittedName>
        <fullName evidence="3">Sensor histidine kinase</fullName>
    </submittedName>
</protein>
<evidence type="ECO:0000313" key="4">
    <source>
        <dbReference type="EMBL" id="RFZ75562.1"/>
    </source>
</evidence>
<dbReference type="RefSeq" id="WP_117420248.1">
    <property type="nucleotide sequence ID" value="NZ_BRPJ01000063.1"/>
</dbReference>
<dbReference type="GO" id="GO:0005524">
    <property type="term" value="F:ATP binding"/>
    <property type="evidence" value="ECO:0007669"/>
    <property type="project" value="UniProtKB-KW"/>
</dbReference>
<dbReference type="GO" id="GO:0016301">
    <property type="term" value="F:kinase activity"/>
    <property type="evidence" value="ECO:0007669"/>
    <property type="project" value="UniProtKB-KW"/>
</dbReference>
<evidence type="ECO:0000313" key="3">
    <source>
        <dbReference type="EMBL" id="GLB31283.1"/>
    </source>
</evidence>
<sequence>MDRQAVLFTAGGMFIDTVILFFYLNCHNIKENRRLHSVFGYLSYFLINYILGSTALPVCTRAVCNLGMIMIIEYYLYDRMNGFQIIKEAIMFILLLGVAELLIMPVIFLLANDYDANIFNDSSRYDLWLISMGLSRMIALIFFLLFRKFQNQNYEKLDKREKLNLFSPLTISFISFLLITKLVIDYDELRKEYLIVMLVSIASLLVISTMLHIIFLEKYIHYRDRDQELSMLKQKNSMQYEYYKNQKETFDNMRIMYHDLKNHMLLSSLNPDYLAEIKSNLSQFEHFSDTGNGILNILLWKKYIEASKYGIELESVIEKADLNFIEDMDLCSIVGNILDNALEACKEVDRNQIPEISVRIGKINNFIVFKIENDCVGSLRKKRSENLFETTKTEKDMHGIGLRSVKRAVEKYDGNCAFECTSHKFTTEILIPIPIIR</sequence>
<comment type="caution">
    <text evidence="4">The sequence shown here is derived from an EMBL/GenBank/DDBJ whole genome shotgun (WGS) entry which is preliminary data.</text>
</comment>
<feature type="domain" description="Sensor histidine kinase NatK-like C-terminal" evidence="2">
    <location>
        <begin position="327"/>
        <end position="432"/>
    </location>
</feature>
<dbReference type="AlphaFoldDB" id="A0A3E2N3L4"/>
<dbReference type="PANTHER" id="PTHR40448:SF1">
    <property type="entry name" value="TWO-COMPONENT SENSOR HISTIDINE KINASE"/>
    <property type="match status" value="1"/>
</dbReference>
<dbReference type="InterPro" id="IPR036890">
    <property type="entry name" value="HATPase_C_sf"/>
</dbReference>
<accession>A0A3E2N3L4</accession>
<organism evidence="4 5">
    <name type="scientific">Lacrimispora amygdalina</name>
    <dbReference type="NCBI Taxonomy" id="253257"/>
    <lineage>
        <taxon>Bacteria</taxon>
        <taxon>Bacillati</taxon>
        <taxon>Bacillota</taxon>
        <taxon>Clostridia</taxon>
        <taxon>Lachnospirales</taxon>
        <taxon>Lachnospiraceae</taxon>
        <taxon>Lacrimispora</taxon>
    </lineage>
</organism>
<feature type="transmembrane region" description="Helical" evidence="1">
    <location>
        <begin position="196"/>
        <end position="216"/>
    </location>
</feature>
<keyword evidence="3" id="KW-0418">Kinase</keyword>
<proteinExistence type="predicted"/>
<reference evidence="3 6" key="2">
    <citation type="journal article" date="2024" name="Int. J. Syst. Evol. Microbiol.">
        <title>Lacrimispora brassicae sp. nov. isolated from fermented cabbage, and proposal of Clostridium indicum Gundawar et al. 2019 and Clostridium methoxybenzovorans Mechichi et al. 1999 as heterotypic synonyms of Lacrimispora amygdalina (Parshina et al. 2003) Haas and Blanchard 2020 and Lacrimispora indolis (McClung and McCoy 1957) Haas and Blanchard 2020, respectively.</title>
        <authorList>
            <person name="Kobayashi H."/>
            <person name="Tanizawa Y."/>
            <person name="Sakamoto M."/>
            <person name="Ohkuma M."/>
            <person name="Tohno M."/>
        </authorList>
    </citation>
    <scope>NUCLEOTIDE SEQUENCE [LARGE SCALE GENOMIC DNA]</scope>
    <source>
        <strain evidence="3 6">DSM 12857</strain>
    </source>
</reference>
<feature type="transmembrane region" description="Helical" evidence="1">
    <location>
        <begin position="127"/>
        <end position="146"/>
    </location>
</feature>
<evidence type="ECO:0000256" key="1">
    <source>
        <dbReference type="SAM" id="Phobius"/>
    </source>
</evidence>
<keyword evidence="4" id="KW-0547">Nucleotide-binding</keyword>
<dbReference type="OrthoDB" id="1634477at2"/>
<name>A0A3E2N3L4_9FIRM</name>
<dbReference type="EMBL" id="BRPJ01000063">
    <property type="protein sequence ID" value="GLB31283.1"/>
    <property type="molecule type" value="Genomic_DNA"/>
</dbReference>
<dbReference type="EMBL" id="QOHO01000148">
    <property type="protein sequence ID" value="RFZ75562.1"/>
    <property type="molecule type" value="Genomic_DNA"/>
</dbReference>
<dbReference type="Gene3D" id="3.30.565.10">
    <property type="entry name" value="Histidine kinase-like ATPase, C-terminal domain"/>
    <property type="match status" value="1"/>
</dbReference>
<keyword evidence="1" id="KW-0812">Transmembrane</keyword>
<keyword evidence="3" id="KW-0808">Transferase</keyword>
<gene>
    <name evidence="4" type="ORF">DS742_28325</name>
    <name evidence="3" type="ORF">LAD12857_32060</name>
</gene>
<feature type="transmembrane region" description="Helical" evidence="1">
    <location>
        <begin position="58"/>
        <end position="77"/>
    </location>
</feature>
<dbReference type="Proteomes" id="UP000260680">
    <property type="component" value="Unassembled WGS sequence"/>
</dbReference>